<evidence type="ECO:0000256" key="8">
    <source>
        <dbReference type="ARBA" id="ARBA00023136"/>
    </source>
</evidence>
<proteinExistence type="predicted"/>
<dbReference type="PANTHER" id="PTHR12726:SF0">
    <property type="entry name" value="CERAMIDE GLUCOSYLTRANSFERASE"/>
    <property type="match status" value="1"/>
</dbReference>
<dbReference type="SUPFAM" id="SSF53448">
    <property type="entry name" value="Nucleotide-diphospho-sugar transferases"/>
    <property type="match status" value="1"/>
</dbReference>
<evidence type="ECO:0000256" key="7">
    <source>
        <dbReference type="ARBA" id="ARBA00022989"/>
    </source>
</evidence>
<gene>
    <name evidence="10" type="ORF">GS601_03510</name>
</gene>
<comment type="subcellular location">
    <subcellularLocation>
        <location evidence="1">Membrane</location>
        <topology evidence="1">Multi-pass membrane protein</topology>
    </subcellularLocation>
</comment>
<keyword evidence="8 9" id="KW-0472">Membrane</keyword>
<comment type="caution">
    <text evidence="10">The sequence shown here is derived from an EMBL/GenBank/DDBJ whole genome shotgun (WGS) entry which is preliminary data.</text>
</comment>
<sequence>MLVIQIVLSVLIFGSIAFYLACAWFTYQFFSSITPSVSETDEPVSILVPICGLDEGALENWTSLCEQDYPSYEVLFGVVDTTDPAIPTLRKLEKTYPDRVRVMIDLPPRGINHKDSTLSYLLEKAQFETLIFADSDICVTAQYIRTVTAPLSQVDVVTCAYIAHNPKFLGAALASLGRCCDFIPSAFIARAMDGGLKFAIGVTIATRKPTLEGFGGLQLNRIGSDYNLGKRAAQAGYQVELSELVLESDTGRETIGQLVERELRWARTIRFNRGLIYYTMMFCYGTVLCLPLLLISGFAPWAIALTGLTLGIRYGQAAIAVLMMNSPLLLRWFWALPLRDGLSFAIWAMGAFGRQVQWRGRRLTIAGDGLIQPLDTSV</sequence>
<dbReference type="AlphaFoldDB" id="A0A8J7Z1C0"/>
<accession>A0A8J7Z1C0</accession>
<reference evidence="10" key="1">
    <citation type="submission" date="2019-12" db="EMBL/GenBank/DDBJ databases">
        <title>High-Quality draft genome sequences of three cyanobacteria isolated from the limestone walls of the Old Cathedral of Coimbra.</title>
        <authorList>
            <person name="Tiago I."/>
            <person name="Soares F."/>
            <person name="Portugal A."/>
        </authorList>
    </citation>
    <scope>NUCLEOTIDE SEQUENCE</scope>
    <source>
        <strain evidence="10">A</strain>
    </source>
</reference>
<dbReference type="InterPro" id="IPR025993">
    <property type="entry name" value="Ceramide_glucosylTrfase"/>
</dbReference>
<keyword evidence="4" id="KW-0328">Glycosyltransferase</keyword>
<dbReference type="InterPro" id="IPR029044">
    <property type="entry name" value="Nucleotide-diphossugar_trans"/>
</dbReference>
<organism evidence="10 11">
    <name type="scientific">Myxacorys almedinensis A</name>
    <dbReference type="NCBI Taxonomy" id="2690445"/>
    <lineage>
        <taxon>Bacteria</taxon>
        <taxon>Bacillati</taxon>
        <taxon>Cyanobacteriota</taxon>
        <taxon>Cyanophyceae</taxon>
        <taxon>Leptolyngbyales</taxon>
        <taxon>Leptolyngbyaceae</taxon>
        <taxon>Myxacorys</taxon>
        <taxon>Myxacorys almedinensis</taxon>
    </lineage>
</organism>
<protein>
    <submittedName>
        <fullName evidence="10">Glycosyltransferase</fullName>
    </submittedName>
</protein>
<dbReference type="GO" id="GO:0008120">
    <property type="term" value="F:ceramide glucosyltransferase activity"/>
    <property type="evidence" value="ECO:0007669"/>
    <property type="project" value="TreeGrafter"/>
</dbReference>
<dbReference type="Gene3D" id="3.90.550.10">
    <property type="entry name" value="Spore Coat Polysaccharide Biosynthesis Protein SpsA, Chain A"/>
    <property type="match status" value="1"/>
</dbReference>
<evidence type="ECO:0000256" key="3">
    <source>
        <dbReference type="ARBA" id="ARBA00004991"/>
    </source>
</evidence>
<comment type="pathway">
    <text evidence="3">Sphingolipid metabolism.</text>
</comment>
<evidence type="ECO:0000256" key="4">
    <source>
        <dbReference type="ARBA" id="ARBA00022676"/>
    </source>
</evidence>
<evidence type="ECO:0000313" key="11">
    <source>
        <dbReference type="Proteomes" id="UP000646053"/>
    </source>
</evidence>
<evidence type="ECO:0000256" key="2">
    <source>
        <dbReference type="ARBA" id="ARBA00004760"/>
    </source>
</evidence>
<keyword evidence="5" id="KW-0808">Transferase</keyword>
<feature type="transmembrane region" description="Helical" evidence="9">
    <location>
        <begin position="6"/>
        <end position="27"/>
    </location>
</feature>
<dbReference type="Pfam" id="PF13506">
    <property type="entry name" value="Glyco_transf_21"/>
    <property type="match status" value="1"/>
</dbReference>
<keyword evidence="7 9" id="KW-1133">Transmembrane helix</keyword>
<name>A0A8J7Z1C0_9CYAN</name>
<dbReference type="GO" id="GO:0006679">
    <property type="term" value="P:glucosylceramide biosynthetic process"/>
    <property type="evidence" value="ECO:0007669"/>
    <property type="project" value="TreeGrafter"/>
</dbReference>
<dbReference type="Proteomes" id="UP000646053">
    <property type="component" value="Unassembled WGS sequence"/>
</dbReference>
<keyword evidence="6 9" id="KW-0812">Transmembrane</keyword>
<feature type="transmembrane region" description="Helical" evidence="9">
    <location>
        <begin position="275"/>
        <end position="303"/>
    </location>
</feature>
<dbReference type="PANTHER" id="PTHR12726">
    <property type="entry name" value="CERAMIDE GLUCOSYLTRANSFERASE"/>
    <property type="match status" value="1"/>
</dbReference>
<dbReference type="EMBL" id="WVIE01000003">
    <property type="protein sequence ID" value="NDJ16366.1"/>
    <property type="molecule type" value="Genomic_DNA"/>
</dbReference>
<dbReference type="RefSeq" id="WP_162421882.1">
    <property type="nucleotide sequence ID" value="NZ_WVIE01000003.1"/>
</dbReference>
<evidence type="ECO:0000313" key="10">
    <source>
        <dbReference type="EMBL" id="NDJ16366.1"/>
    </source>
</evidence>
<evidence type="ECO:0000256" key="9">
    <source>
        <dbReference type="SAM" id="Phobius"/>
    </source>
</evidence>
<evidence type="ECO:0000256" key="5">
    <source>
        <dbReference type="ARBA" id="ARBA00022679"/>
    </source>
</evidence>
<evidence type="ECO:0000256" key="6">
    <source>
        <dbReference type="ARBA" id="ARBA00022692"/>
    </source>
</evidence>
<evidence type="ECO:0000256" key="1">
    <source>
        <dbReference type="ARBA" id="ARBA00004141"/>
    </source>
</evidence>
<keyword evidence="11" id="KW-1185">Reference proteome</keyword>
<dbReference type="GO" id="GO:0016020">
    <property type="term" value="C:membrane"/>
    <property type="evidence" value="ECO:0007669"/>
    <property type="project" value="UniProtKB-SubCell"/>
</dbReference>
<comment type="pathway">
    <text evidence="2">Lipid metabolism; sphingolipid metabolism.</text>
</comment>